<evidence type="ECO:0000313" key="1">
    <source>
        <dbReference type="EMBL" id="DAD69257.1"/>
    </source>
</evidence>
<dbReference type="EMBL" id="BK014717">
    <property type="protein sequence ID" value="DAD69257.1"/>
    <property type="molecule type" value="Genomic_DNA"/>
</dbReference>
<proteinExistence type="predicted"/>
<protein>
    <submittedName>
        <fullName evidence="1">Uncharacterized protein</fullName>
    </submittedName>
</protein>
<sequence>MTISFGNQSESLGVDSVPVRGEEAARTSYLAESTLGKSLANGALREWHHHCRTRGRTRPGKPPCDGNRPFGTVKLVVSRSATYAGN</sequence>
<name>A0A8S5LHE2_9CAUD</name>
<organism evidence="1">
    <name type="scientific">Myoviridae sp. cte0t5</name>
    <dbReference type="NCBI Taxonomy" id="2823549"/>
    <lineage>
        <taxon>Viruses</taxon>
        <taxon>Duplodnaviria</taxon>
        <taxon>Heunggongvirae</taxon>
        <taxon>Uroviricota</taxon>
        <taxon>Caudoviricetes</taxon>
    </lineage>
</organism>
<accession>A0A8S5LHE2</accession>
<reference evidence="1" key="1">
    <citation type="journal article" date="2021" name="Proc. Natl. Acad. Sci. U.S.A.">
        <title>A Catalog of Tens of Thousands of Viruses from Human Metagenomes Reveals Hidden Associations with Chronic Diseases.</title>
        <authorList>
            <person name="Tisza M.J."/>
            <person name="Buck C.B."/>
        </authorList>
    </citation>
    <scope>NUCLEOTIDE SEQUENCE</scope>
    <source>
        <strain evidence="1">Cte0t5</strain>
    </source>
</reference>